<evidence type="ECO:0000256" key="8">
    <source>
        <dbReference type="ARBA" id="ARBA00022679"/>
    </source>
</evidence>
<proteinExistence type="inferred from homology"/>
<dbReference type="Gene3D" id="1.10.3130.10">
    <property type="entry name" value="serine acetyltransferase, domain 1"/>
    <property type="match status" value="1"/>
</dbReference>
<dbReference type="GO" id="GO:0009001">
    <property type="term" value="F:serine O-acetyltransferase activity"/>
    <property type="evidence" value="ECO:0007669"/>
    <property type="project" value="UniProtKB-EC"/>
</dbReference>
<keyword evidence="8 14" id="KW-0808">Transferase</keyword>
<gene>
    <name evidence="14" type="primary">cysE_12</name>
    <name evidence="14" type="ORF">SDC9_67930</name>
</gene>
<dbReference type="EMBL" id="VSSQ01003600">
    <property type="protein sequence ID" value="MPM21486.1"/>
    <property type="molecule type" value="Genomic_DNA"/>
</dbReference>
<dbReference type="Pfam" id="PF06426">
    <property type="entry name" value="SATase_N"/>
    <property type="match status" value="1"/>
</dbReference>
<dbReference type="InterPro" id="IPR045304">
    <property type="entry name" value="LbH_SAT"/>
</dbReference>
<dbReference type="InterPro" id="IPR011004">
    <property type="entry name" value="Trimer_LpxA-like_sf"/>
</dbReference>
<dbReference type="InterPro" id="IPR042122">
    <property type="entry name" value="Ser_AcTrfase_N_sf"/>
</dbReference>
<evidence type="ECO:0000259" key="13">
    <source>
        <dbReference type="Pfam" id="PF06426"/>
    </source>
</evidence>
<evidence type="ECO:0000256" key="12">
    <source>
        <dbReference type="ARBA" id="ARBA00049486"/>
    </source>
</evidence>
<feature type="domain" description="Serine acetyltransferase N-terminal" evidence="13">
    <location>
        <begin position="3"/>
        <end position="35"/>
    </location>
</feature>
<dbReference type="InterPro" id="IPR001451">
    <property type="entry name" value="Hexapep"/>
</dbReference>
<evidence type="ECO:0000256" key="10">
    <source>
        <dbReference type="ARBA" id="ARBA00023192"/>
    </source>
</evidence>
<dbReference type="NCBIfam" id="TIGR01172">
    <property type="entry name" value="cysE"/>
    <property type="match status" value="1"/>
</dbReference>
<dbReference type="NCBIfam" id="NF041874">
    <property type="entry name" value="EPS_EpsC"/>
    <property type="match status" value="1"/>
</dbReference>
<dbReference type="GO" id="GO:0006535">
    <property type="term" value="P:cysteine biosynthetic process from serine"/>
    <property type="evidence" value="ECO:0007669"/>
    <property type="project" value="InterPro"/>
</dbReference>
<dbReference type="FunFam" id="1.10.3130.10:FF:000003">
    <property type="entry name" value="Serine acetyltransferase"/>
    <property type="match status" value="1"/>
</dbReference>
<accession>A0A644XZ07</accession>
<organism evidence="14">
    <name type="scientific">bioreactor metagenome</name>
    <dbReference type="NCBI Taxonomy" id="1076179"/>
    <lineage>
        <taxon>unclassified sequences</taxon>
        <taxon>metagenomes</taxon>
        <taxon>ecological metagenomes</taxon>
    </lineage>
</organism>
<evidence type="ECO:0000256" key="1">
    <source>
        <dbReference type="ARBA" id="ARBA00004496"/>
    </source>
</evidence>
<evidence type="ECO:0000256" key="4">
    <source>
        <dbReference type="ARBA" id="ARBA00013266"/>
    </source>
</evidence>
<dbReference type="InterPro" id="IPR005881">
    <property type="entry name" value="Ser_O-AcTrfase"/>
</dbReference>
<keyword evidence="6" id="KW-0963">Cytoplasm</keyword>
<dbReference type="Pfam" id="PF00132">
    <property type="entry name" value="Hexapep"/>
    <property type="match status" value="1"/>
</dbReference>
<comment type="subcellular location">
    <subcellularLocation>
        <location evidence="1">Cytoplasm</location>
    </subcellularLocation>
</comment>
<dbReference type="AlphaFoldDB" id="A0A644XZ07"/>
<comment type="pathway">
    <text evidence="2">Amino-acid biosynthesis; L-cysteine biosynthesis; L-cysteine from L-serine: step 1/2.</text>
</comment>
<dbReference type="GO" id="GO:0005737">
    <property type="term" value="C:cytoplasm"/>
    <property type="evidence" value="ECO:0007669"/>
    <property type="project" value="UniProtKB-SubCell"/>
</dbReference>
<keyword evidence="11 14" id="KW-0012">Acyltransferase</keyword>
<evidence type="ECO:0000256" key="3">
    <source>
        <dbReference type="ARBA" id="ARBA00007274"/>
    </source>
</evidence>
<comment type="caution">
    <text evidence="14">The sequence shown here is derived from an EMBL/GenBank/DDBJ whole genome shotgun (WGS) entry which is preliminary data.</text>
</comment>
<keyword evidence="7" id="KW-0028">Amino-acid biosynthesis</keyword>
<protein>
    <recommendedName>
        <fullName evidence="5">Serine acetyltransferase</fullName>
        <ecNumber evidence="4">2.3.1.30</ecNumber>
    </recommendedName>
</protein>
<dbReference type="PANTHER" id="PTHR42811">
    <property type="entry name" value="SERINE ACETYLTRANSFERASE"/>
    <property type="match status" value="1"/>
</dbReference>
<evidence type="ECO:0000256" key="7">
    <source>
        <dbReference type="ARBA" id="ARBA00022605"/>
    </source>
</evidence>
<evidence type="ECO:0000256" key="2">
    <source>
        <dbReference type="ARBA" id="ARBA00004876"/>
    </source>
</evidence>
<dbReference type="InterPro" id="IPR053376">
    <property type="entry name" value="Serine_acetyltransferase"/>
</dbReference>
<evidence type="ECO:0000256" key="9">
    <source>
        <dbReference type="ARBA" id="ARBA00022737"/>
    </source>
</evidence>
<evidence type="ECO:0000256" key="5">
    <source>
        <dbReference type="ARBA" id="ARBA00018522"/>
    </source>
</evidence>
<name>A0A644XZ07_9ZZZZ</name>
<comment type="similarity">
    <text evidence="3">Belongs to the transferase hexapeptide repeat family.</text>
</comment>
<dbReference type="EC" id="2.3.1.30" evidence="4"/>
<dbReference type="Gene3D" id="2.160.10.10">
    <property type="entry name" value="Hexapeptide repeat proteins"/>
    <property type="match status" value="1"/>
</dbReference>
<dbReference type="SUPFAM" id="SSF51161">
    <property type="entry name" value="Trimeric LpxA-like enzymes"/>
    <property type="match status" value="1"/>
</dbReference>
<sequence>MFQTLKSDIHAVLMRDPAAKSAIEVLLCYPGFRAVRMHRRANYFYRHGMHLFARMLSEWCRFTTGIDIHPGATIGQRLFIDHGVGVVIGETAVIGDDVTIYQGATLGGTGKHTGKRHPTVGDHVTISAGAKVLGPLKVGDHAKIGAGAVVLQDVPPFSTVVGVPGHVVRLYGCKVPCERVGACSEGTCECIETDQCVRRREGLSGEEGVDLDQVDLPDPVELQLQQMKKRLDALEAQLKQK</sequence>
<keyword evidence="10" id="KW-0198">Cysteine biosynthesis</keyword>
<keyword evidence="9" id="KW-0677">Repeat</keyword>
<dbReference type="UniPathway" id="UPA00136">
    <property type="reaction ID" value="UER00199"/>
</dbReference>
<dbReference type="InterPro" id="IPR010493">
    <property type="entry name" value="Ser_AcTrfase_N"/>
</dbReference>
<reference evidence="14" key="1">
    <citation type="submission" date="2019-08" db="EMBL/GenBank/DDBJ databases">
        <authorList>
            <person name="Kucharzyk K."/>
            <person name="Murdoch R.W."/>
            <person name="Higgins S."/>
            <person name="Loffler F."/>
        </authorList>
    </citation>
    <scope>NUCLEOTIDE SEQUENCE</scope>
</reference>
<evidence type="ECO:0000313" key="14">
    <source>
        <dbReference type="EMBL" id="MPM21486.1"/>
    </source>
</evidence>
<evidence type="ECO:0000256" key="11">
    <source>
        <dbReference type="ARBA" id="ARBA00023315"/>
    </source>
</evidence>
<dbReference type="PIRSF" id="PIRSF000441">
    <property type="entry name" value="CysE"/>
    <property type="match status" value="1"/>
</dbReference>
<dbReference type="FunFam" id="2.160.10.10:FF:000007">
    <property type="entry name" value="Serine acetyltransferase"/>
    <property type="match status" value="1"/>
</dbReference>
<dbReference type="CDD" id="cd03354">
    <property type="entry name" value="LbH_SAT"/>
    <property type="match status" value="1"/>
</dbReference>
<comment type="catalytic activity">
    <reaction evidence="12">
        <text>L-serine + acetyl-CoA = O-acetyl-L-serine + CoA</text>
        <dbReference type="Rhea" id="RHEA:24560"/>
        <dbReference type="ChEBI" id="CHEBI:33384"/>
        <dbReference type="ChEBI" id="CHEBI:57287"/>
        <dbReference type="ChEBI" id="CHEBI:57288"/>
        <dbReference type="ChEBI" id="CHEBI:58340"/>
        <dbReference type="EC" id="2.3.1.30"/>
    </reaction>
</comment>
<evidence type="ECO:0000256" key="6">
    <source>
        <dbReference type="ARBA" id="ARBA00022490"/>
    </source>
</evidence>